<feature type="compositionally biased region" description="Low complexity" evidence="7">
    <location>
        <begin position="335"/>
        <end position="350"/>
    </location>
</feature>
<feature type="domain" description="LOB" evidence="9">
    <location>
        <begin position="10"/>
        <end position="113"/>
    </location>
</feature>
<evidence type="ECO:0000256" key="5">
    <source>
        <dbReference type="ARBA" id="ARBA00023242"/>
    </source>
</evidence>
<dbReference type="PANTHER" id="PTHR46391">
    <property type="entry name" value="BASIC LEUCINE ZIPPER 34"/>
    <property type="match status" value="1"/>
</dbReference>
<keyword evidence="4" id="KW-0804">Transcription</keyword>
<dbReference type="InterPro" id="IPR044759">
    <property type="entry name" value="bZIP_RF2"/>
</dbReference>
<name>A0A835C926_9FABA</name>
<feature type="compositionally biased region" description="Polar residues" evidence="7">
    <location>
        <begin position="249"/>
        <end position="260"/>
    </location>
</feature>
<dbReference type="InterPro" id="IPR052483">
    <property type="entry name" value="bZIP_transcription_regulators"/>
</dbReference>
<dbReference type="EMBL" id="JAAIUW010000004">
    <property type="protein sequence ID" value="KAF7833940.1"/>
    <property type="molecule type" value="Genomic_DNA"/>
</dbReference>
<dbReference type="PROSITE" id="PS50891">
    <property type="entry name" value="LOB"/>
    <property type="match status" value="1"/>
</dbReference>
<keyword evidence="5" id="KW-0539">Nucleus</keyword>
<dbReference type="CDD" id="cd14703">
    <property type="entry name" value="bZIP_plant_RF2"/>
    <property type="match status" value="1"/>
</dbReference>
<dbReference type="Proteomes" id="UP000634136">
    <property type="component" value="Unassembled WGS sequence"/>
</dbReference>
<keyword evidence="11" id="KW-1185">Reference proteome</keyword>
<feature type="region of interest" description="Disordered" evidence="7">
    <location>
        <begin position="328"/>
        <end position="418"/>
    </location>
</feature>
<evidence type="ECO:0000256" key="2">
    <source>
        <dbReference type="ARBA" id="ARBA00005474"/>
    </source>
</evidence>
<keyword evidence="3" id="KW-0805">Transcription regulation</keyword>
<evidence type="ECO:0000256" key="4">
    <source>
        <dbReference type="ARBA" id="ARBA00023163"/>
    </source>
</evidence>
<dbReference type="FunFam" id="1.20.5.170:FF:000057">
    <property type="entry name" value="Basic leucine zipper 61"/>
    <property type="match status" value="1"/>
</dbReference>
<evidence type="ECO:0000259" key="8">
    <source>
        <dbReference type="PROSITE" id="PS50217"/>
    </source>
</evidence>
<dbReference type="SMART" id="SM00338">
    <property type="entry name" value="BRLZ"/>
    <property type="match status" value="1"/>
</dbReference>
<evidence type="ECO:0000256" key="1">
    <source>
        <dbReference type="ARBA" id="ARBA00004123"/>
    </source>
</evidence>
<feature type="compositionally biased region" description="Low complexity" evidence="7">
    <location>
        <begin position="239"/>
        <end position="248"/>
    </location>
</feature>
<evidence type="ECO:0000259" key="9">
    <source>
        <dbReference type="PROSITE" id="PS50891"/>
    </source>
</evidence>
<feature type="compositionally biased region" description="Polar residues" evidence="7">
    <location>
        <begin position="395"/>
        <end position="414"/>
    </location>
</feature>
<evidence type="ECO:0000256" key="7">
    <source>
        <dbReference type="SAM" id="MobiDB-lite"/>
    </source>
</evidence>
<dbReference type="GO" id="GO:0005634">
    <property type="term" value="C:nucleus"/>
    <property type="evidence" value="ECO:0007669"/>
    <property type="project" value="UniProtKB-SubCell"/>
</dbReference>
<organism evidence="10 11">
    <name type="scientific">Senna tora</name>
    <dbReference type="NCBI Taxonomy" id="362788"/>
    <lineage>
        <taxon>Eukaryota</taxon>
        <taxon>Viridiplantae</taxon>
        <taxon>Streptophyta</taxon>
        <taxon>Embryophyta</taxon>
        <taxon>Tracheophyta</taxon>
        <taxon>Spermatophyta</taxon>
        <taxon>Magnoliopsida</taxon>
        <taxon>eudicotyledons</taxon>
        <taxon>Gunneridae</taxon>
        <taxon>Pentapetalae</taxon>
        <taxon>rosids</taxon>
        <taxon>fabids</taxon>
        <taxon>Fabales</taxon>
        <taxon>Fabaceae</taxon>
        <taxon>Caesalpinioideae</taxon>
        <taxon>Cassia clade</taxon>
        <taxon>Senna</taxon>
    </lineage>
</organism>
<dbReference type="PROSITE" id="PS50217">
    <property type="entry name" value="BZIP"/>
    <property type="match status" value="1"/>
</dbReference>
<proteinExistence type="inferred from homology"/>
<comment type="subunit">
    <text evidence="6">Forms heterodimers with BZIP18, BZIP43 and VIP1/BZIP51.</text>
</comment>
<protein>
    <submittedName>
        <fullName evidence="10">Basic leucine zipper 61-like</fullName>
    </submittedName>
</protein>
<dbReference type="InterPro" id="IPR004827">
    <property type="entry name" value="bZIP"/>
</dbReference>
<comment type="caution">
    <text evidence="10">The sequence shown here is derived from an EMBL/GenBank/DDBJ whole genome shotgun (WGS) entry which is preliminary data.</text>
</comment>
<evidence type="ECO:0000313" key="11">
    <source>
        <dbReference type="Proteomes" id="UP000634136"/>
    </source>
</evidence>
<reference evidence="10" key="1">
    <citation type="submission" date="2020-09" db="EMBL/GenBank/DDBJ databases">
        <title>Genome-Enabled Discovery of Anthraquinone Biosynthesis in Senna tora.</title>
        <authorList>
            <person name="Kang S.-H."/>
            <person name="Pandey R.P."/>
            <person name="Lee C.-M."/>
            <person name="Sim J.-S."/>
            <person name="Jeong J.-T."/>
            <person name="Choi B.-S."/>
            <person name="Jung M."/>
            <person name="Ginzburg D."/>
            <person name="Zhao K."/>
            <person name="Won S.Y."/>
            <person name="Oh T.-J."/>
            <person name="Yu Y."/>
            <person name="Kim N.-H."/>
            <person name="Lee O.R."/>
            <person name="Lee T.-H."/>
            <person name="Bashyal P."/>
            <person name="Kim T.-S."/>
            <person name="Lee W.-H."/>
            <person name="Kawkins C."/>
            <person name="Kim C.-K."/>
            <person name="Kim J.S."/>
            <person name="Ahn B.O."/>
            <person name="Rhee S.Y."/>
            <person name="Sohng J.K."/>
        </authorList>
    </citation>
    <scope>NUCLEOTIDE SEQUENCE</scope>
    <source>
        <tissue evidence="10">Leaf</tissue>
    </source>
</reference>
<evidence type="ECO:0000313" key="10">
    <source>
        <dbReference type="EMBL" id="KAF7833940.1"/>
    </source>
</evidence>
<dbReference type="Gene3D" id="1.20.5.170">
    <property type="match status" value="1"/>
</dbReference>
<comment type="subcellular location">
    <subcellularLocation>
        <location evidence="1">Nucleus</location>
    </subcellularLocation>
</comment>
<comment type="similarity">
    <text evidence="2">Belongs to the LOB domain-containing protein family.</text>
</comment>
<feature type="region of interest" description="Disordered" evidence="7">
    <location>
        <begin position="230"/>
        <end position="260"/>
    </location>
</feature>
<dbReference type="GO" id="GO:0045893">
    <property type="term" value="P:positive regulation of DNA-templated transcription"/>
    <property type="evidence" value="ECO:0007669"/>
    <property type="project" value="TreeGrafter"/>
</dbReference>
<evidence type="ECO:0000256" key="6">
    <source>
        <dbReference type="ARBA" id="ARBA00066000"/>
    </source>
</evidence>
<feature type="domain" description="BZIP" evidence="8">
    <location>
        <begin position="418"/>
        <end position="470"/>
    </location>
</feature>
<dbReference type="OrthoDB" id="1435597at2759"/>
<dbReference type="PANTHER" id="PTHR46391:SF20">
    <property type="entry name" value="BASIC LEUCINE ZIPPER 61"/>
    <property type="match status" value="1"/>
</dbReference>
<accession>A0A835C926</accession>
<dbReference type="Pfam" id="PF00170">
    <property type="entry name" value="bZIP_1"/>
    <property type="match status" value="1"/>
</dbReference>
<dbReference type="InterPro" id="IPR046347">
    <property type="entry name" value="bZIP_sf"/>
</dbReference>
<dbReference type="AlphaFoldDB" id="A0A835C926"/>
<evidence type="ECO:0000256" key="3">
    <source>
        <dbReference type="ARBA" id="ARBA00023015"/>
    </source>
</evidence>
<dbReference type="Pfam" id="PF03195">
    <property type="entry name" value="LOB"/>
    <property type="match status" value="1"/>
</dbReference>
<dbReference type="InterPro" id="IPR004883">
    <property type="entry name" value="LOB"/>
</dbReference>
<dbReference type="GO" id="GO:0003677">
    <property type="term" value="F:DNA binding"/>
    <property type="evidence" value="ECO:0007669"/>
    <property type="project" value="TreeGrafter"/>
</dbReference>
<dbReference type="SUPFAM" id="SSF57959">
    <property type="entry name" value="Leucine zipper domain"/>
    <property type="match status" value="1"/>
</dbReference>
<sequence length="731" mass="82579">MQRNNNGTHAACAACKHQRKKCSINCVLAPYFPASRNREFQAVHKVFGVSNITKIVKNAKEDQRTKVVDSLVWEAFCRQKDPIEGAYGEYRKVYDEYKKLLHESKIEKDHNQILHLPSVNRLIEWNGSKGMHRGEGVENGLGFIHDHHKNNSIMDSNIYGLDFSQEIENLRPEVVLNHQFQHHHHQPYYVSGLKEKVVFVMAQLPPKIPNMTPNWSDFSNSHHHMVPSAASLSPNVAGTATTATTTTANSQHDQNQNQNPSWVDEFLDFSAARRGAHRRSVSDSIAFLEMPILDECGVNSGNMRPRLGAENEFDRFDDEQLMSMFGDEMSGAAMPPTFSSSNPSTPSDNSFNDEKEITNQHQQHQNLQKEKEDQQHQQQQQQQLMKNESEEVESQCKQETQAPNNTLTPSSSCDKITDPKRVKRILANRQSAQRSRVRKLQYISELERSVTSLQAEVSVLSPRVAFLDHQRLLLNVDNSALKQRIAALAQDKIFKDAHQEALKREIERLRQVYHQQNLKKMECGAGSASPSPNPQCNGLTEKEQLLNFVLHLEHILEELKPCVLHSTLLLDPQWPAICYPVTEFHSDDLQVYQSSLLQNLSISFQSSNALSFLLLLASDVPFPVPSHSEQDPQTQVHPCKGVHQLADIGIYIQQMLFVIPLRPFCSLPGGLTSYKVPSLADTPPSVSSDSLPSLPCANDQSCYPASALHSARFVDAWLTLHKTVLWLHTSL</sequence>
<dbReference type="PROSITE" id="PS00036">
    <property type="entry name" value="BZIP_BASIC"/>
    <property type="match status" value="1"/>
</dbReference>
<dbReference type="GO" id="GO:0003700">
    <property type="term" value="F:DNA-binding transcription factor activity"/>
    <property type="evidence" value="ECO:0007669"/>
    <property type="project" value="InterPro"/>
</dbReference>
<gene>
    <name evidence="10" type="ORF">G2W53_008799</name>
</gene>